<dbReference type="GO" id="GO:0016020">
    <property type="term" value="C:membrane"/>
    <property type="evidence" value="ECO:0007669"/>
    <property type="project" value="InterPro"/>
</dbReference>
<comment type="caution">
    <text evidence="3">The sequence shown here is derived from an EMBL/GenBank/DDBJ whole genome shotgun (WGS) entry which is preliminary data.</text>
</comment>
<protein>
    <recommendedName>
        <fullName evidence="5">YggT family protein</fullName>
    </recommendedName>
</protein>
<proteinExistence type="inferred from homology"/>
<name>A0A0R1R9J7_9LACO</name>
<keyword evidence="2" id="KW-0472">Membrane</keyword>
<evidence type="ECO:0000256" key="1">
    <source>
        <dbReference type="ARBA" id="ARBA00010894"/>
    </source>
</evidence>
<feature type="transmembrane region" description="Helical" evidence="2">
    <location>
        <begin position="71"/>
        <end position="93"/>
    </location>
</feature>
<evidence type="ECO:0000256" key="2">
    <source>
        <dbReference type="SAM" id="Phobius"/>
    </source>
</evidence>
<dbReference type="InterPro" id="IPR003425">
    <property type="entry name" value="CCB3/YggT"/>
</dbReference>
<keyword evidence="4" id="KW-1185">Reference proteome</keyword>
<keyword evidence="2" id="KW-0812">Transmembrane</keyword>
<comment type="similarity">
    <text evidence="1">Belongs to the YggT family.</text>
</comment>
<dbReference type="RefSeq" id="WP_225436233.1">
    <property type="nucleotide sequence ID" value="NZ_AZEU01000009.1"/>
</dbReference>
<evidence type="ECO:0008006" key="5">
    <source>
        <dbReference type="Google" id="ProtNLM"/>
    </source>
</evidence>
<organism evidence="3 4">
    <name type="scientific">Lacticaseibacillus manihotivorans DSM 13343 = JCM 12514</name>
    <dbReference type="NCBI Taxonomy" id="1423769"/>
    <lineage>
        <taxon>Bacteria</taxon>
        <taxon>Bacillati</taxon>
        <taxon>Bacillota</taxon>
        <taxon>Bacilli</taxon>
        <taxon>Lactobacillales</taxon>
        <taxon>Lactobacillaceae</taxon>
        <taxon>Lacticaseibacillus</taxon>
    </lineage>
</organism>
<dbReference type="Proteomes" id="UP000051790">
    <property type="component" value="Unassembled WGS sequence"/>
</dbReference>
<reference evidence="3 4" key="1">
    <citation type="journal article" date="2015" name="Genome Announc.">
        <title>Expanding the biotechnology potential of lactobacilli through comparative genomics of 213 strains and associated genera.</title>
        <authorList>
            <person name="Sun Z."/>
            <person name="Harris H.M."/>
            <person name="McCann A."/>
            <person name="Guo C."/>
            <person name="Argimon S."/>
            <person name="Zhang W."/>
            <person name="Yang X."/>
            <person name="Jeffery I.B."/>
            <person name="Cooney J.C."/>
            <person name="Kagawa T.F."/>
            <person name="Liu W."/>
            <person name="Song Y."/>
            <person name="Salvetti E."/>
            <person name="Wrobel A."/>
            <person name="Rasinkangas P."/>
            <person name="Parkhill J."/>
            <person name="Rea M.C."/>
            <person name="O'Sullivan O."/>
            <person name="Ritari J."/>
            <person name="Douillard F.P."/>
            <person name="Paul Ross R."/>
            <person name="Yang R."/>
            <person name="Briner A.E."/>
            <person name="Felis G.E."/>
            <person name="de Vos W.M."/>
            <person name="Barrangou R."/>
            <person name="Klaenhammer T.R."/>
            <person name="Caufield P.W."/>
            <person name="Cui Y."/>
            <person name="Zhang H."/>
            <person name="O'Toole P.W."/>
        </authorList>
    </citation>
    <scope>NUCLEOTIDE SEQUENCE [LARGE SCALE GENOMIC DNA]</scope>
    <source>
        <strain evidence="3 4">DSM 13343</strain>
    </source>
</reference>
<dbReference type="PATRIC" id="fig|1423769.4.peg.164"/>
<evidence type="ECO:0000313" key="3">
    <source>
        <dbReference type="EMBL" id="KRL53824.1"/>
    </source>
</evidence>
<accession>A0A0R1R9J7</accession>
<dbReference type="AlphaFoldDB" id="A0A0R1R9J7"/>
<dbReference type="EMBL" id="AZEU01000009">
    <property type="protein sequence ID" value="KRL53824.1"/>
    <property type="molecule type" value="Genomic_DNA"/>
</dbReference>
<keyword evidence="2" id="KW-1133">Transmembrane helix</keyword>
<sequence length="94" mass="10969">MLATGLYWLWRLIATVISAYSLGMAVYIVMSWFPDAYDTKFGRLLTRIYQPYLGWFQRFIPPILGLDLSPIPAFAVIYLVEKALDIIFINLIYR</sequence>
<gene>
    <name evidence="3" type="ORF">FD01_GL000149</name>
</gene>
<dbReference type="PANTHER" id="PTHR33219">
    <property type="entry name" value="YLMG HOMOLOG PROTEIN 2, CHLOROPLASTIC"/>
    <property type="match status" value="1"/>
</dbReference>
<evidence type="ECO:0000313" key="4">
    <source>
        <dbReference type="Proteomes" id="UP000051790"/>
    </source>
</evidence>
<dbReference type="Pfam" id="PF02325">
    <property type="entry name" value="CCB3_YggT"/>
    <property type="match status" value="1"/>
</dbReference>
<dbReference type="PANTHER" id="PTHR33219:SF14">
    <property type="entry name" value="PROTEIN COFACTOR ASSEMBLY OF COMPLEX C SUBUNIT B CCB3, CHLOROPLASTIC-RELATED"/>
    <property type="match status" value="1"/>
</dbReference>
<feature type="transmembrane region" description="Helical" evidence="2">
    <location>
        <begin position="12"/>
        <end position="33"/>
    </location>
</feature>